<evidence type="ECO:0000313" key="8">
    <source>
        <dbReference type="Proteomes" id="UP000310158"/>
    </source>
</evidence>
<name>A0A4S4M423_9AGAM</name>
<dbReference type="Proteomes" id="UP000310158">
    <property type="component" value="Unassembled WGS sequence"/>
</dbReference>
<evidence type="ECO:0000259" key="6">
    <source>
        <dbReference type="PROSITE" id="PS50086"/>
    </source>
</evidence>
<feature type="compositionally biased region" description="Polar residues" evidence="5">
    <location>
        <begin position="687"/>
        <end position="699"/>
    </location>
</feature>
<dbReference type="Gene3D" id="3.90.180.10">
    <property type="entry name" value="Medium-chain alcohol dehydrogenases, catalytic domain"/>
    <property type="match status" value="1"/>
</dbReference>
<dbReference type="InterPro" id="IPR047618">
    <property type="entry name" value="QOR-like"/>
</dbReference>
<evidence type="ECO:0000256" key="3">
    <source>
        <dbReference type="ARBA" id="ARBA00043088"/>
    </source>
</evidence>
<feature type="region of interest" description="Disordered" evidence="5">
    <location>
        <begin position="486"/>
        <end position="514"/>
    </location>
</feature>
<dbReference type="InterPro" id="IPR013154">
    <property type="entry name" value="ADH-like_N"/>
</dbReference>
<evidence type="ECO:0000313" key="7">
    <source>
        <dbReference type="EMBL" id="THH19001.1"/>
    </source>
</evidence>
<dbReference type="SMART" id="SM00829">
    <property type="entry name" value="PKS_ER"/>
    <property type="match status" value="1"/>
</dbReference>
<evidence type="ECO:0000256" key="1">
    <source>
        <dbReference type="ARBA" id="ARBA00022857"/>
    </source>
</evidence>
<keyword evidence="2" id="KW-0560">Oxidoreductase</keyword>
<reference evidence="7 8" key="1">
    <citation type="submission" date="2019-02" db="EMBL/GenBank/DDBJ databases">
        <title>Genome sequencing of the rare red list fungi Bondarzewia mesenterica.</title>
        <authorList>
            <person name="Buettner E."/>
            <person name="Kellner H."/>
        </authorList>
    </citation>
    <scope>NUCLEOTIDE SEQUENCE [LARGE SCALE GENOMIC DNA]</scope>
    <source>
        <strain evidence="7 8">DSM 108281</strain>
    </source>
</reference>
<dbReference type="InterPro" id="IPR011032">
    <property type="entry name" value="GroES-like_sf"/>
</dbReference>
<organism evidence="7 8">
    <name type="scientific">Bondarzewia mesenterica</name>
    <dbReference type="NCBI Taxonomy" id="1095465"/>
    <lineage>
        <taxon>Eukaryota</taxon>
        <taxon>Fungi</taxon>
        <taxon>Dikarya</taxon>
        <taxon>Basidiomycota</taxon>
        <taxon>Agaricomycotina</taxon>
        <taxon>Agaricomycetes</taxon>
        <taxon>Russulales</taxon>
        <taxon>Bondarzewiaceae</taxon>
        <taxon>Bondarzewia</taxon>
    </lineage>
</organism>
<evidence type="ECO:0000256" key="2">
    <source>
        <dbReference type="ARBA" id="ARBA00023002"/>
    </source>
</evidence>
<protein>
    <recommendedName>
        <fullName evidence="4">Probable quinone oxidoreductase</fullName>
    </recommendedName>
    <alternativeName>
        <fullName evidence="3">NADPH:quinone reductase</fullName>
    </alternativeName>
</protein>
<dbReference type="InterPro" id="IPR035969">
    <property type="entry name" value="Rab-GAP_TBC_sf"/>
</dbReference>
<feature type="compositionally biased region" description="Basic and acidic residues" evidence="5">
    <location>
        <begin position="504"/>
        <end position="514"/>
    </location>
</feature>
<evidence type="ECO:0000256" key="5">
    <source>
        <dbReference type="SAM" id="MobiDB-lite"/>
    </source>
</evidence>
<feature type="region of interest" description="Disordered" evidence="5">
    <location>
        <begin position="532"/>
        <end position="738"/>
    </location>
</feature>
<dbReference type="SUPFAM" id="SSF47923">
    <property type="entry name" value="Ypt/Rab-GAP domain of gyp1p"/>
    <property type="match status" value="2"/>
</dbReference>
<evidence type="ECO:0000256" key="4">
    <source>
        <dbReference type="ARBA" id="ARBA00070796"/>
    </source>
</evidence>
<dbReference type="GO" id="GO:0031267">
    <property type="term" value="F:small GTPase binding"/>
    <property type="evidence" value="ECO:0007669"/>
    <property type="project" value="TreeGrafter"/>
</dbReference>
<dbReference type="AlphaFoldDB" id="A0A4S4M423"/>
<feature type="compositionally biased region" description="Low complexity" evidence="5">
    <location>
        <begin position="700"/>
        <end position="721"/>
    </location>
</feature>
<keyword evidence="8" id="KW-1185">Reference proteome</keyword>
<comment type="caution">
    <text evidence="7">The sequence shown here is derived from an EMBL/GenBank/DDBJ whole genome shotgun (WGS) entry which is preliminary data.</text>
</comment>
<dbReference type="InterPro" id="IPR020843">
    <property type="entry name" value="ER"/>
</dbReference>
<feature type="compositionally biased region" description="Low complexity" evidence="5">
    <location>
        <begin position="588"/>
        <end position="603"/>
    </location>
</feature>
<feature type="domain" description="Rab-GAP TBC" evidence="6">
    <location>
        <begin position="904"/>
        <end position="1096"/>
    </location>
</feature>
<dbReference type="SUPFAM" id="SSF51735">
    <property type="entry name" value="NAD(P)-binding Rossmann-fold domains"/>
    <property type="match status" value="1"/>
</dbReference>
<gene>
    <name evidence="7" type="ORF">EW146_g2068</name>
</gene>
<dbReference type="PROSITE" id="PS50086">
    <property type="entry name" value="TBC_RABGAP"/>
    <property type="match status" value="1"/>
</dbReference>
<proteinExistence type="predicted"/>
<dbReference type="SUPFAM" id="SSF50129">
    <property type="entry name" value="GroES-like"/>
    <property type="match status" value="1"/>
</dbReference>
<dbReference type="EMBL" id="SGPL01000057">
    <property type="protein sequence ID" value="THH19001.1"/>
    <property type="molecule type" value="Genomic_DNA"/>
</dbReference>
<dbReference type="Pfam" id="PF08240">
    <property type="entry name" value="ADH_N"/>
    <property type="match status" value="1"/>
</dbReference>
<dbReference type="SMART" id="SM00164">
    <property type="entry name" value="TBC"/>
    <property type="match status" value="1"/>
</dbReference>
<dbReference type="InterPro" id="IPR000195">
    <property type="entry name" value="Rab-GAP-TBC_dom"/>
</dbReference>
<dbReference type="Gene3D" id="3.40.50.720">
    <property type="entry name" value="NAD(P)-binding Rossmann-like Domain"/>
    <property type="match status" value="1"/>
</dbReference>
<dbReference type="OrthoDB" id="294251at2759"/>
<dbReference type="FunFam" id="1.10.8.270:FF:000023">
    <property type="entry name" value="TBC domain-containing protein C1778.09"/>
    <property type="match status" value="1"/>
</dbReference>
<dbReference type="CDD" id="cd05286">
    <property type="entry name" value="QOR2"/>
    <property type="match status" value="1"/>
</dbReference>
<dbReference type="PANTHER" id="PTHR47219:SF9">
    <property type="entry name" value="GTPASE ACTIVATING PROTEIN AND CENTROSOME-ASSOCIATED, ISOFORM B"/>
    <property type="match status" value="1"/>
</dbReference>
<dbReference type="InterPro" id="IPR013149">
    <property type="entry name" value="ADH-like_C"/>
</dbReference>
<dbReference type="FunFam" id="3.40.50.720:FF:000053">
    <property type="entry name" value="Quinone oxidoreductase 1"/>
    <property type="match status" value="1"/>
</dbReference>
<dbReference type="InterPro" id="IPR036291">
    <property type="entry name" value="NAD(P)-bd_dom_sf"/>
</dbReference>
<dbReference type="Gene3D" id="1.10.472.80">
    <property type="entry name" value="Ypt/Rab-GAP domain of gyp1p, domain 3"/>
    <property type="match status" value="1"/>
</dbReference>
<dbReference type="GO" id="GO:0003960">
    <property type="term" value="F:quinone reductase (NADPH) activity"/>
    <property type="evidence" value="ECO:0007669"/>
    <property type="project" value="InterPro"/>
</dbReference>
<dbReference type="Gene3D" id="1.10.8.270">
    <property type="entry name" value="putative rabgap domain of human tbc1 domain family member 14 like domains"/>
    <property type="match status" value="1"/>
</dbReference>
<accession>A0A4S4M423</accession>
<dbReference type="GO" id="GO:0005096">
    <property type="term" value="F:GTPase activator activity"/>
    <property type="evidence" value="ECO:0007669"/>
    <property type="project" value="TreeGrafter"/>
</dbReference>
<dbReference type="Pfam" id="PF00107">
    <property type="entry name" value="ADH_zinc_N"/>
    <property type="match status" value="1"/>
</dbReference>
<feature type="compositionally biased region" description="Polar residues" evidence="5">
    <location>
        <begin position="666"/>
        <end position="679"/>
    </location>
</feature>
<sequence>MSRFQVGLLRLSQIARHFSSSTPRFNNNLYKPRMPFPSTVKTVAFKKTGGVDVIEELTLPFPEVKPGNLVIKVQYAGVNFIDTYFRAGVYPVPFLPFQLAKEVAGVIEELPTDASVLNNEEYKRRGFKKGGKVAVDVLGGLQSYISVPWDIAYPVPESISIRVAAASLLQGVTALSLLTESHNVQKGETVLIHTVAGGVGLLMAQIAKARGATVIGTTSTPEKAKLAKAHGADHVILYKQENTVERVLELTNGQGPHVIYDGVGKDTFEADLKMIRRKGTLVSFGNASGLVPPFSIVRLNQKNIKLLRPTMALYTATREEREYYGNQLFGMISKGELKINIFGEYPFTAEGVRQAHLDLTGGKTTGKLLIKVIREKPIVYREEEAVNAPGRPPSVCQASDSDECPIDSRLQLGKETGRFSPSSLFLLSSTYLSLSQPFISSQTLLQFYFISFYTHRKDSSSPSLVYMDAPHLVLVPPTPLFPTGAYPSPPLSAIGTAPPSPDLTHSDIDQERSSSETTIVTIYSMYGDEGNSLSTDPPWKGANGITDHYPTDREYCRNTSHTSHEGSAYYSAASDSRHSSRRSTPVHRASATAPSARSRSSSSDTGSPYIGVAETGELDDASHQRGAKYRHSQTPPTKHVSLVDDAKPLPFRPRQITPSPPHGRSPSHTHPASPTNGNPPNLRRLSTRASPQLTPQRPFSSSSSTTAPSPSIIPSHTSSPALSKKQSKISITRSEGEDPDAFHVRSTYAQLDVYGVKGDGYVEGVERTRARVGTNRTSELLAANAVGDETEKKRELSSQEIEMLASLDRYGFFTTPTHDRLVLLPAVAFTKPLAPVSTAATNAPTSATTLIKMPPPAPPIHEASRMEKWGRMLEPRSRDRGGNIETWGIRASKEPKLRRRVYKGIPDRWRSATWQLLMSKFARTSKQELLALEDEYLQALEKPSSYDIQIDLDVPRTISGHVLFRTRYGQGQRSLFHVLHSFSLRCPDCGYCQGMGPIAAMLLCYFEPERAYASLVQLHDAYRMHTIFSPGFPGLLESIYVQERLMEELMPNVYAAFKKHMISTTSYATKWYITLFANSVPFQTLLRLWDVFLLEGPDLFVVIAISVVWAYRDHITSSQANFETILSLLSSFFVPEDENAMMQWISKVLENQKLRTSIQSWRQEWKGLVASGRDGQALL</sequence>
<keyword evidence="1" id="KW-0521">NADP</keyword>
<dbReference type="PANTHER" id="PTHR47219">
    <property type="entry name" value="RAB GTPASE-ACTIVATING PROTEIN 1-LIKE"/>
    <property type="match status" value="1"/>
</dbReference>
<dbReference type="Pfam" id="PF00566">
    <property type="entry name" value="RabGAP-TBC"/>
    <property type="match status" value="1"/>
</dbReference>
<dbReference type="InterPro" id="IPR050302">
    <property type="entry name" value="Rab_GAP_TBC_domain"/>
</dbReference>